<dbReference type="InterPro" id="IPR005564">
    <property type="entry name" value="Major_capsid_GpE"/>
</dbReference>
<dbReference type="Proteomes" id="UP000190130">
    <property type="component" value="Unassembled WGS sequence"/>
</dbReference>
<dbReference type="EMBL" id="FUYX01000009">
    <property type="protein sequence ID" value="SKB97008.1"/>
    <property type="molecule type" value="Genomic_DNA"/>
</dbReference>
<gene>
    <name evidence="1" type="ORF">SAMN05660750_03334</name>
</gene>
<evidence type="ECO:0000313" key="2">
    <source>
        <dbReference type="Proteomes" id="UP000190130"/>
    </source>
</evidence>
<dbReference type="RefSeq" id="WP_079591768.1">
    <property type="nucleotide sequence ID" value="NZ_FUYX01000009.1"/>
</dbReference>
<dbReference type="Pfam" id="PF03864">
    <property type="entry name" value="Phage_cap_E"/>
    <property type="match status" value="1"/>
</dbReference>
<dbReference type="AlphaFoldDB" id="A0A1T5FLP0"/>
<evidence type="ECO:0000313" key="1">
    <source>
        <dbReference type="EMBL" id="SKB97008.1"/>
    </source>
</evidence>
<accession>A0A1T5FLP0</accession>
<protein>
    <submittedName>
        <fullName evidence="1">Phage major capsid protein E</fullName>
    </submittedName>
</protein>
<sequence>MASMDIFNSSAFSMTSLTGAVEKIGYKPQLLGQLGIFEPMPVRTRSVFVDRRENKLVLIPSSPVGAPPKELVVDPRNAVPLKTVRLAEGFTLYAEEIQGIRAFGSESEFAQVQAEYLRRMAKVRDDMDLTHEYHRLGALQGLLLDADGTTVIYNYFTEFGVSAPAAIDFDLDNANPAPGAVRLKCASVIRSMARSAGGAFTPSTTVHALAGDGFYDGLISHPEVEKTYLNWAAAADLRQDRSWQTFVYGGIAWHNYRGTDDNSTVAIPTDEAKFFPVGARDVFKKAQAPAEFGPYINTLGLDTYAINIPDRDRQAWTRGELYSYPLYFCQRPDVLRKATRT</sequence>
<proteinExistence type="predicted"/>
<name>A0A1T5FLP0_9HYPH</name>
<reference evidence="1 2" key="1">
    <citation type="submission" date="2017-02" db="EMBL/GenBank/DDBJ databases">
        <authorList>
            <person name="Peterson S.W."/>
        </authorList>
    </citation>
    <scope>NUCLEOTIDE SEQUENCE [LARGE SCALE GENOMIC DNA]</scope>
    <source>
        <strain evidence="1 2">DSM 9653</strain>
    </source>
</reference>
<dbReference type="OrthoDB" id="6388191at2"/>
<organism evidence="1 2">
    <name type="scientific">Bosea thiooxidans</name>
    <dbReference type="NCBI Taxonomy" id="53254"/>
    <lineage>
        <taxon>Bacteria</taxon>
        <taxon>Pseudomonadati</taxon>
        <taxon>Pseudomonadota</taxon>
        <taxon>Alphaproteobacteria</taxon>
        <taxon>Hyphomicrobiales</taxon>
        <taxon>Boseaceae</taxon>
        <taxon>Bosea</taxon>
    </lineage>
</organism>